<dbReference type="InterPro" id="IPR007374">
    <property type="entry name" value="ASCH_domain"/>
</dbReference>
<feature type="compositionally biased region" description="Low complexity" evidence="1">
    <location>
        <begin position="1065"/>
        <end position="1082"/>
    </location>
</feature>
<evidence type="ECO:0000259" key="2">
    <source>
        <dbReference type="Pfam" id="PF04266"/>
    </source>
</evidence>
<dbReference type="InterPro" id="IPR015947">
    <property type="entry name" value="PUA-like_sf"/>
</dbReference>
<evidence type="ECO:0000313" key="4">
    <source>
        <dbReference type="Proteomes" id="UP001642464"/>
    </source>
</evidence>
<evidence type="ECO:0000256" key="1">
    <source>
        <dbReference type="SAM" id="MobiDB-lite"/>
    </source>
</evidence>
<feature type="domain" description="ASCH" evidence="2">
    <location>
        <begin position="932"/>
        <end position="991"/>
    </location>
</feature>
<accession>A0ABP0J1P8</accession>
<reference evidence="3 4" key="1">
    <citation type="submission" date="2024-02" db="EMBL/GenBank/DDBJ databases">
        <authorList>
            <person name="Chen Y."/>
            <person name="Shah S."/>
            <person name="Dougan E. K."/>
            <person name="Thang M."/>
            <person name="Chan C."/>
        </authorList>
    </citation>
    <scope>NUCLEOTIDE SEQUENCE [LARGE SCALE GENOMIC DNA]</scope>
</reference>
<dbReference type="Gene3D" id="2.30.130.30">
    <property type="entry name" value="Hypothetical protein"/>
    <property type="match status" value="1"/>
</dbReference>
<protein>
    <submittedName>
        <fullName evidence="3">FO synthase subunit 1</fullName>
    </submittedName>
</protein>
<dbReference type="Pfam" id="PF04266">
    <property type="entry name" value="ASCH"/>
    <property type="match status" value="1"/>
</dbReference>
<keyword evidence="4" id="KW-1185">Reference proteome</keyword>
<feature type="region of interest" description="Disordered" evidence="1">
    <location>
        <begin position="1052"/>
        <end position="1114"/>
    </location>
</feature>
<dbReference type="EMBL" id="CAXAMM010005703">
    <property type="protein sequence ID" value="CAK9008248.1"/>
    <property type="molecule type" value="Genomic_DNA"/>
</dbReference>
<organism evidence="3 4">
    <name type="scientific">Durusdinium trenchii</name>
    <dbReference type="NCBI Taxonomy" id="1381693"/>
    <lineage>
        <taxon>Eukaryota</taxon>
        <taxon>Sar</taxon>
        <taxon>Alveolata</taxon>
        <taxon>Dinophyceae</taxon>
        <taxon>Suessiales</taxon>
        <taxon>Symbiodiniaceae</taxon>
        <taxon>Durusdinium</taxon>
    </lineage>
</organism>
<comment type="caution">
    <text evidence="3">The sequence shown here is derived from an EMBL/GenBank/DDBJ whole genome shotgun (WGS) entry which is preliminary data.</text>
</comment>
<name>A0ABP0J1P8_9DINO</name>
<gene>
    <name evidence="3" type="ORF">SCF082_LOCUS9790</name>
</gene>
<evidence type="ECO:0000313" key="3">
    <source>
        <dbReference type="EMBL" id="CAK9008248.1"/>
    </source>
</evidence>
<feature type="compositionally biased region" description="Acidic residues" evidence="1">
    <location>
        <begin position="1096"/>
        <end position="1114"/>
    </location>
</feature>
<proteinExistence type="predicted"/>
<dbReference type="Proteomes" id="UP001642464">
    <property type="component" value="Unassembled WGS sequence"/>
</dbReference>
<sequence length="1114" mass="122487">MLSRGPTTLLEKDLWSKPMNTVIRVRLTYATDFKGSTFLRPFMCAWRADTGCSGYFEPDQAAMMMELIVSEGFLSDPNIPGCEKIAATKIPPEFLDSEYAELPSLCGALAKEWSQATAVAKAFQLGKQEAAAVSNLMARVPSCAVEFLAQSVKSRGMWRYIAHEVIGKDLLNETFTSGINGFEHWRDQLRNTEELVMLFVNRLQTDHDATPPALRKACSFPQALAKHQCCAAFLHFLRLLERMSPPSDFLEAQSSLRSQFASGFLDPDLLHVLEHGFPPGDPSAVTAFRPFVAQIQKAQRIQKDARDQEIEKNLRQADVQSVLAKLESDIKTLKDRAPSEAQAAFKHAKDLKYVQERQKKGEQYVDKWMSENCVLLQVDDSYGGAVSGFLKFKEQFRGRPGSEYVIAGFDTTVWPANANQVSNATQVLCTLLSMSSTNMGFIQFPIMQSQTTQQAMVKHRHLLDNAFLKGSLSLGHTVQILYSKPGATVRDTRAMSQPALATFHSNYVDPAWVDSLAVKEGFVGPCPLIRVSDFQGYDEDSKPGASARAEQKGTKCADAIIAGLLDGMPLGDTDRVYWVDVVPNEYCEFGRACIERTLGDGRNVLYIGFVTQKQMDRATKSFRNYVYSCWDAMATSPPRVRPQDDSEVLPTPELQILAWEHDHPVWPQPLLTRFEGGTEEHNLLMAKKKEFDTAFPASAENASQAANEPRGVGRAGGFCDFSVDGGARPLDIAREISLPAVTDADMEAVKKGRIGWSEGKSGKPSILIASNLQLWIGNPTDEDTNYASQELLGFGVGAFEEKVVSDPGAESNVLPFCFKSDLDLISYQKKPQALCAFLRFLAIEKGLGEVQVEDHNVTTPGADAVPVTFRYDVAAKDSKVVKPQAETPAEGSDADQILKKPVGGKYKHVGKCKEIADIAADMLREGKPLEEAPYAQEIVKGSKVWELRSTNSHYRERIGIALAHTQTVIGEVNLIDVIQLDADSVKANFSKHRVPAEVLKDFVPSGRRVFAWVMANASEYAVAKPYQHPLGAIVWVDVGPETLATAELVKTVGPRDQGGGDEPAAEAPMAEEAVMSEAPVAEEAADPNEFAKGEFEGEEEDLADNGDQVVEDID</sequence>
<dbReference type="SUPFAM" id="SSF88697">
    <property type="entry name" value="PUA domain-like"/>
    <property type="match status" value="1"/>
</dbReference>